<evidence type="ECO:0000313" key="1">
    <source>
        <dbReference type="EMBL" id="MPM76073.1"/>
    </source>
</evidence>
<accession>A0A645CGN9</accession>
<proteinExistence type="predicted"/>
<organism evidence="1">
    <name type="scientific">bioreactor metagenome</name>
    <dbReference type="NCBI Taxonomy" id="1076179"/>
    <lineage>
        <taxon>unclassified sequences</taxon>
        <taxon>metagenomes</taxon>
        <taxon>ecological metagenomes</taxon>
    </lineage>
</organism>
<protein>
    <submittedName>
        <fullName evidence="1">Uncharacterized protein</fullName>
    </submittedName>
</protein>
<comment type="caution">
    <text evidence="1">The sequence shown here is derived from an EMBL/GenBank/DDBJ whole genome shotgun (WGS) entry which is preliminary data.</text>
</comment>
<reference evidence="1" key="1">
    <citation type="submission" date="2019-08" db="EMBL/GenBank/DDBJ databases">
        <authorList>
            <person name="Kucharzyk K."/>
            <person name="Murdoch R.W."/>
            <person name="Higgins S."/>
            <person name="Loffler F."/>
        </authorList>
    </citation>
    <scope>NUCLEOTIDE SEQUENCE</scope>
</reference>
<dbReference type="AlphaFoldDB" id="A0A645CGN9"/>
<name>A0A645CGN9_9ZZZZ</name>
<dbReference type="EMBL" id="VSSQ01027052">
    <property type="protein sequence ID" value="MPM76073.1"/>
    <property type="molecule type" value="Genomic_DNA"/>
</dbReference>
<sequence>MKKIITGTLAALMLTSGVAFANLDDTKDSISSRYGDYRLIIDTDNQIWSKAEWESKGVQRAKASSYMYSFTRAGLRTQMEVMYMNDGVVRAQRFTPDTAIKIKDFKTYYPEIYRLITSPKAQAFATYKQLTTQFQEGQSPVTMGIVVKEAPVGHKGSFYTLMSFNIQDEGRLVKDGKFIDQETGIREFTIERVFRTTANDSIDLGDWQLIKNYF</sequence>
<gene>
    <name evidence="1" type="ORF">SDC9_123068</name>
</gene>